<dbReference type="InterPro" id="IPR005311">
    <property type="entry name" value="PBP_dimer"/>
</dbReference>
<evidence type="ECO:0000259" key="5">
    <source>
        <dbReference type="Pfam" id="PF03717"/>
    </source>
</evidence>
<dbReference type="InterPro" id="IPR050515">
    <property type="entry name" value="Beta-lactam/transpept"/>
</dbReference>
<dbReference type="PROSITE" id="PS51257">
    <property type="entry name" value="PROKAR_LIPOPROTEIN"/>
    <property type="match status" value="1"/>
</dbReference>
<name>A0ABW0HZR6_9BACL</name>
<dbReference type="RefSeq" id="WP_378137845.1">
    <property type="nucleotide sequence ID" value="NZ_JBHSMI010000052.1"/>
</dbReference>
<dbReference type="InterPro" id="IPR032710">
    <property type="entry name" value="NTF2-like_dom_sf"/>
</dbReference>
<dbReference type="Gene3D" id="3.30.1390.30">
    <property type="entry name" value="Penicillin-binding protein 2a, domain 3"/>
    <property type="match status" value="1"/>
</dbReference>
<dbReference type="InterPro" id="IPR012338">
    <property type="entry name" value="Beta-lactam/transpept-like"/>
</dbReference>
<dbReference type="EMBL" id="JBHSMI010000052">
    <property type="protein sequence ID" value="MFC5406028.1"/>
    <property type="molecule type" value="Genomic_DNA"/>
</dbReference>
<accession>A0ABW0HZR6</accession>
<dbReference type="Pfam" id="PF00905">
    <property type="entry name" value="Transpeptidase"/>
    <property type="match status" value="1"/>
</dbReference>
<dbReference type="SUPFAM" id="SSF54427">
    <property type="entry name" value="NTF2-like"/>
    <property type="match status" value="1"/>
</dbReference>
<comment type="subcellular location">
    <subcellularLocation>
        <location evidence="1">Membrane</location>
    </subcellularLocation>
</comment>
<comment type="caution">
    <text evidence="7">The sequence shown here is derived from an EMBL/GenBank/DDBJ whole genome shotgun (WGS) entry which is preliminary data.</text>
</comment>
<feature type="domain" description="Penicillin-binding protein dimerisation" evidence="5">
    <location>
        <begin position="187"/>
        <end position="348"/>
    </location>
</feature>
<evidence type="ECO:0000259" key="6">
    <source>
        <dbReference type="Pfam" id="PF05223"/>
    </source>
</evidence>
<protein>
    <submittedName>
        <fullName evidence="7">Penicillin-binding transpeptidase domain-containing protein</fullName>
    </submittedName>
</protein>
<dbReference type="Proteomes" id="UP001596113">
    <property type="component" value="Unassembled WGS sequence"/>
</dbReference>
<dbReference type="InterPro" id="IPR036138">
    <property type="entry name" value="PBP_dimer_sf"/>
</dbReference>
<dbReference type="Gene3D" id="3.40.710.10">
    <property type="entry name" value="DD-peptidase/beta-lactamase superfamily"/>
    <property type="match status" value="1"/>
</dbReference>
<proteinExistence type="inferred from homology"/>
<dbReference type="PANTHER" id="PTHR30627">
    <property type="entry name" value="PEPTIDOGLYCAN D,D-TRANSPEPTIDASE"/>
    <property type="match status" value="1"/>
</dbReference>
<evidence type="ECO:0000256" key="3">
    <source>
        <dbReference type="ARBA" id="ARBA00023136"/>
    </source>
</evidence>
<evidence type="ECO:0000313" key="8">
    <source>
        <dbReference type="Proteomes" id="UP001596113"/>
    </source>
</evidence>
<comment type="similarity">
    <text evidence="2">Belongs to the transpeptidase family.</text>
</comment>
<dbReference type="Pfam" id="PF05223">
    <property type="entry name" value="MecA_N"/>
    <property type="match status" value="1"/>
</dbReference>
<dbReference type="InterPro" id="IPR007887">
    <property type="entry name" value="MecA_N"/>
</dbReference>
<evidence type="ECO:0000256" key="2">
    <source>
        <dbReference type="ARBA" id="ARBA00007171"/>
    </source>
</evidence>
<feature type="domain" description="NTF2-like N-terminal transpeptidase" evidence="6">
    <location>
        <begin position="42"/>
        <end position="179"/>
    </location>
</feature>
<dbReference type="SUPFAM" id="SSF56519">
    <property type="entry name" value="Penicillin binding protein dimerisation domain"/>
    <property type="match status" value="1"/>
</dbReference>
<dbReference type="InterPro" id="IPR001460">
    <property type="entry name" value="PCN-bd_Tpept"/>
</dbReference>
<evidence type="ECO:0000259" key="4">
    <source>
        <dbReference type="Pfam" id="PF00905"/>
    </source>
</evidence>
<dbReference type="Gene3D" id="3.10.450.100">
    <property type="entry name" value="NTF2-like, domain 1"/>
    <property type="match status" value="1"/>
</dbReference>
<dbReference type="PANTHER" id="PTHR30627:SF25">
    <property type="entry name" value="PENICILLIN-BINDING PROTEIN 3"/>
    <property type="match status" value="1"/>
</dbReference>
<dbReference type="Gene3D" id="3.90.1310.10">
    <property type="entry name" value="Penicillin-binding protein 2a (Domain 2)"/>
    <property type="match status" value="1"/>
</dbReference>
<evidence type="ECO:0000313" key="7">
    <source>
        <dbReference type="EMBL" id="MFC5406028.1"/>
    </source>
</evidence>
<organism evidence="7 8">
    <name type="scientific">Cohnella soli</name>
    <dbReference type="NCBI Taxonomy" id="425005"/>
    <lineage>
        <taxon>Bacteria</taxon>
        <taxon>Bacillati</taxon>
        <taxon>Bacillota</taxon>
        <taxon>Bacilli</taxon>
        <taxon>Bacillales</taxon>
        <taxon>Paenibacillaceae</taxon>
        <taxon>Cohnella</taxon>
    </lineage>
</organism>
<reference evidence="8" key="1">
    <citation type="journal article" date="2019" name="Int. J. Syst. Evol. Microbiol.">
        <title>The Global Catalogue of Microorganisms (GCM) 10K type strain sequencing project: providing services to taxonomists for standard genome sequencing and annotation.</title>
        <authorList>
            <consortium name="The Broad Institute Genomics Platform"/>
            <consortium name="The Broad Institute Genome Sequencing Center for Infectious Disease"/>
            <person name="Wu L."/>
            <person name="Ma J."/>
        </authorList>
    </citation>
    <scope>NUCLEOTIDE SEQUENCE [LARGE SCALE GENOMIC DNA]</scope>
    <source>
        <strain evidence="8">CGMCC 1.18575</strain>
    </source>
</reference>
<feature type="domain" description="Penicillin-binding protein transpeptidase" evidence="4">
    <location>
        <begin position="385"/>
        <end position="697"/>
    </location>
</feature>
<keyword evidence="8" id="KW-1185">Reference proteome</keyword>
<sequence>MKIRALTLLCIIVVILSGCSLWNDKPSPSSSPGPTASGAPVAEDIAKAYLTAWHNRDFASMYALLMPQVKEKLTESQFAERYEKIYAGIGAANLGVAEIPQATQTAEASGSNKDEQKKRVTENVVRAFEYRVSMDTIAGPIEVENKGMLRKIQMQDSEEKKWFVDWSPAMIFPGMEEGDKVRVQAVAAERGEIVDRNGVGLAVNGSEPQLGIIPGKLGDDADNVKAMLARKLGTTVKEIDRKLGASWVKPDLFVPIGLVKESEIADYKGIPAVAFQEQSLRMYPFGKATAHLIGYVGEISAEQLKQMKEKGYKSGDLVGKAGLEQVLEEKLRGTDGVVVSIADARGVRKSVLAEKEAKQGESFQLTIDSELQTAIYNEVKEDEASVAAVEPDTGEIMALLSSPAYDPNAFTRGLSSFQYDEWNKDPRKPLLNRFARAYAPGSSFKPITAAIALDTKSLDPTEKKQIAGLKWTKDASWGNYYVKRVHEVNPVDLNKALVYSDNIYFAQAAVGTGNDKFTDGASKFGIGEEIPIVYPIAKSQLAKGKLSGDIPLADSGYGQGQVTMSTLHVALVYAAIANAGNMTYPKLTLFDDTTVPALWKEQAMSQTTAATLKSALVQAVANPAGVGHGAAVQGSSIAGKTGTAELKASKGTKGQENGWFAGFDANAPKLALAIMIENVQDRGGSKYVTPKAKRIFEQAMKQR</sequence>
<keyword evidence="3" id="KW-0472">Membrane</keyword>
<dbReference type="SUPFAM" id="SSF56601">
    <property type="entry name" value="beta-lactamase/transpeptidase-like"/>
    <property type="match status" value="1"/>
</dbReference>
<evidence type="ECO:0000256" key="1">
    <source>
        <dbReference type="ARBA" id="ARBA00004370"/>
    </source>
</evidence>
<gene>
    <name evidence="7" type="ORF">ACFPOF_25080</name>
</gene>
<dbReference type="Pfam" id="PF03717">
    <property type="entry name" value="PBP_dimer"/>
    <property type="match status" value="1"/>
</dbReference>